<keyword evidence="1" id="KW-0732">Signal</keyword>
<evidence type="ECO:0000259" key="3">
    <source>
        <dbReference type="Pfam" id="PF18962"/>
    </source>
</evidence>
<dbReference type="GO" id="GO:0016788">
    <property type="term" value="F:hydrolase activity, acting on ester bonds"/>
    <property type="evidence" value="ECO:0007669"/>
    <property type="project" value="InterPro"/>
</dbReference>
<dbReference type="Pfam" id="PF07819">
    <property type="entry name" value="PGAP1"/>
    <property type="match status" value="1"/>
</dbReference>
<evidence type="ECO:0000259" key="2">
    <source>
        <dbReference type="Pfam" id="PF07819"/>
    </source>
</evidence>
<feature type="domain" description="GPI inositol-deacylase PGAP1-like alpha/beta" evidence="2">
    <location>
        <begin position="91"/>
        <end position="171"/>
    </location>
</feature>
<proteinExistence type="predicted"/>
<dbReference type="NCBIfam" id="TIGR04183">
    <property type="entry name" value="Por_Secre_tail"/>
    <property type="match status" value="1"/>
</dbReference>
<dbReference type="SUPFAM" id="SSF53474">
    <property type="entry name" value="alpha/beta-Hydrolases"/>
    <property type="match status" value="1"/>
</dbReference>
<feature type="signal peptide" evidence="1">
    <location>
        <begin position="1"/>
        <end position="23"/>
    </location>
</feature>
<dbReference type="Pfam" id="PF18962">
    <property type="entry name" value="Por_Secre_tail"/>
    <property type="match status" value="1"/>
</dbReference>
<evidence type="ECO:0000313" key="4">
    <source>
        <dbReference type="EMBL" id="CAA6798602.1"/>
    </source>
</evidence>
<protein>
    <submittedName>
        <fullName evidence="4">Uncharacterized protein</fullName>
    </submittedName>
</protein>
<dbReference type="EMBL" id="CACVAQ010000008">
    <property type="protein sequence ID" value="CAA6798602.1"/>
    <property type="molecule type" value="Genomic_DNA"/>
</dbReference>
<evidence type="ECO:0000256" key="1">
    <source>
        <dbReference type="SAM" id="SignalP"/>
    </source>
</evidence>
<name>A0A6S6S017_9BACT</name>
<sequence>MNRITTSIAIWACLLLSALSLQAQTITTYQLPAPQQLTPLFIGPITGSGIYYGASPEYVNPNKPVIVYVHGFVDLNNAWFIPGNDMYDNTYNANQNCAFVAMTRGGGMWTNGDLLADMLDDITQHFGVSDVVLVAHSNGGKASEVAMITHNRRHKVERVISLGTPFYGTELANVAEAPGFNLLVDLIGLGGGMSTSTTYYMGGYARPLLDWNWRNQPGKFINFGAWGYDNGTTLAGRPIMTASGILLNWLGSGASVGGNDGVTPYWSSSRRWGRPQWTTGQGNPVSQFDHLDVSLSNVVWNSIEPLFTAPLSSLRTNPNQVEQAAVVNETISSRLQFLASEDKNRSFTVENGVKDLAMIILHHSEDDQFTLQQVSPNGTLTALDFDLNANRTTSDLIAGKSSFISLNQLPVGEYMVTSKSEFAAIINHKKGVELEYNNSHQFAFEKTADFEVKLNQASQYDLSDLSLKAIITYKHKLDGSPLEKEVTFIENFEATEEGTYILRPTKRLANGVYNMVIQAQHPKFQKSLVTGFVMNNEGAVPARKTVETAITSLAVYPNPAKDFIQISFENDQAAQVSLYDINGRMLHQQTVQETGQQQLQLDLNQLKLSQGTYFVEVQVGAEKMTEIFVKL</sequence>
<dbReference type="InterPro" id="IPR029058">
    <property type="entry name" value="AB_hydrolase_fold"/>
</dbReference>
<gene>
    <name evidence="4" type="ORF">HELGO_WM10082</name>
</gene>
<dbReference type="InterPro" id="IPR012908">
    <property type="entry name" value="PGAP1-ab_dom-like"/>
</dbReference>
<feature type="domain" description="Secretion system C-terminal sorting" evidence="3">
    <location>
        <begin position="555"/>
        <end position="625"/>
    </location>
</feature>
<feature type="chain" id="PRO_5027981548" evidence="1">
    <location>
        <begin position="24"/>
        <end position="631"/>
    </location>
</feature>
<dbReference type="InterPro" id="IPR026444">
    <property type="entry name" value="Secre_tail"/>
</dbReference>
<dbReference type="Gene3D" id="3.40.50.1820">
    <property type="entry name" value="alpha/beta hydrolase"/>
    <property type="match status" value="1"/>
</dbReference>
<organism evidence="4">
    <name type="scientific">uncultured Aureispira sp</name>
    <dbReference type="NCBI Taxonomy" id="1331704"/>
    <lineage>
        <taxon>Bacteria</taxon>
        <taxon>Pseudomonadati</taxon>
        <taxon>Bacteroidota</taxon>
        <taxon>Saprospiria</taxon>
        <taxon>Saprospirales</taxon>
        <taxon>Saprospiraceae</taxon>
        <taxon>Aureispira</taxon>
        <taxon>environmental samples</taxon>
    </lineage>
</organism>
<reference evidence="4" key="1">
    <citation type="submission" date="2020-01" db="EMBL/GenBank/DDBJ databases">
        <authorList>
            <person name="Meier V. D."/>
            <person name="Meier V D."/>
        </authorList>
    </citation>
    <scope>NUCLEOTIDE SEQUENCE</scope>
    <source>
        <strain evidence="4">HLG_WM_MAG_10</strain>
    </source>
</reference>
<accession>A0A6S6S017</accession>
<dbReference type="AlphaFoldDB" id="A0A6S6S017"/>